<reference evidence="2 3" key="1">
    <citation type="journal article" date="2012" name="PLoS Pathog.">
        <title>Diverse lifestyles and strategies of plant pathogenesis encoded in the genomes of eighteen Dothideomycetes fungi.</title>
        <authorList>
            <person name="Ohm R.A."/>
            <person name="Feau N."/>
            <person name="Henrissat B."/>
            <person name="Schoch C.L."/>
            <person name="Horwitz B.A."/>
            <person name="Barry K.W."/>
            <person name="Condon B.J."/>
            <person name="Copeland A.C."/>
            <person name="Dhillon B."/>
            <person name="Glaser F."/>
            <person name="Hesse C.N."/>
            <person name="Kosti I."/>
            <person name="LaButti K."/>
            <person name="Lindquist E.A."/>
            <person name="Lucas S."/>
            <person name="Salamov A.A."/>
            <person name="Bradshaw R.E."/>
            <person name="Ciuffetti L."/>
            <person name="Hamelin R.C."/>
            <person name="Kema G.H.J."/>
            <person name="Lawrence C."/>
            <person name="Scott J.A."/>
            <person name="Spatafora J.W."/>
            <person name="Turgeon B.G."/>
            <person name="de Wit P.J.G.M."/>
            <person name="Zhong S."/>
            <person name="Goodwin S.B."/>
            <person name="Grigoriev I.V."/>
        </authorList>
    </citation>
    <scope>NUCLEOTIDE SEQUENCE [LARGE SCALE GENOMIC DNA]</scope>
    <source>
        <strain evidence="2 3">UAMH 10762</strain>
    </source>
</reference>
<evidence type="ECO:0000256" key="1">
    <source>
        <dbReference type="SAM" id="MobiDB-lite"/>
    </source>
</evidence>
<proteinExistence type="predicted"/>
<dbReference type="Proteomes" id="UP000011761">
    <property type="component" value="Unassembled WGS sequence"/>
</dbReference>
<name>M2MF41_BAUPA</name>
<organism evidence="2 3">
    <name type="scientific">Baudoinia panamericana (strain UAMH 10762)</name>
    <name type="common">Angels' share fungus</name>
    <name type="synonym">Baudoinia compniacensis (strain UAMH 10762)</name>
    <dbReference type="NCBI Taxonomy" id="717646"/>
    <lineage>
        <taxon>Eukaryota</taxon>
        <taxon>Fungi</taxon>
        <taxon>Dikarya</taxon>
        <taxon>Ascomycota</taxon>
        <taxon>Pezizomycotina</taxon>
        <taxon>Dothideomycetes</taxon>
        <taxon>Dothideomycetidae</taxon>
        <taxon>Mycosphaerellales</taxon>
        <taxon>Teratosphaeriaceae</taxon>
        <taxon>Baudoinia</taxon>
    </lineage>
</organism>
<dbReference type="GeneID" id="19115234"/>
<feature type="region of interest" description="Disordered" evidence="1">
    <location>
        <begin position="1"/>
        <end position="98"/>
    </location>
</feature>
<sequence>MATTRFNNGPIMATPHITGGVNGANTARNVYKGRNNNGRNGARNNLRNDRRNGGRNQSNSYNNSVPRNYGFDNRNDFTTPNGTSATVPPNAHAGWGTFSDASHSQWAAKKAEDAAIATDPEKFAAYKAEQEQKLQARIEARAELPEREHKCTFRRTTGKTKNGKLGGAPVFAETMVVTGNGKSETVIHEKVDSTPGSTNTATVAATAITPTPSPSGSKPKFIPPHLRAKVAVENAVADHAAAAAEKATAAEWVAAKLPHARV</sequence>
<feature type="compositionally biased region" description="Low complexity" evidence="1">
    <location>
        <begin position="54"/>
        <end position="64"/>
    </location>
</feature>
<dbReference type="KEGG" id="bcom:BAUCODRAFT_532588"/>
<evidence type="ECO:0000313" key="3">
    <source>
        <dbReference type="Proteomes" id="UP000011761"/>
    </source>
</evidence>
<feature type="compositionally biased region" description="Polar residues" evidence="1">
    <location>
        <begin position="76"/>
        <end position="87"/>
    </location>
</feature>
<dbReference type="EMBL" id="KB445557">
    <property type="protein sequence ID" value="EMC95241.1"/>
    <property type="molecule type" value="Genomic_DNA"/>
</dbReference>
<dbReference type="RefSeq" id="XP_007677791.1">
    <property type="nucleotide sequence ID" value="XM_007679601.1"/>
</dbReference>
<dbReference type="HOGENOM" id="CLU_1061681_0_0_1"/>
<protein>
    <submittedName>
        <fullName evidence="2">Uncharacterized protein</fullName>
    </submittedName>
</protein>
<keyword evidence="3" id="KW-1185">Reference proteome</keyword>
<feature type="compositionally biased region" description="Low complexity" evidence="1">
    <location>
        <begin position="33"/>
        <end position="45"/>
    </location>
</feature>
<evidence type="ECO:0000313" key="2">
    <source>
        <dbReference type="EMBL" id="EMC95241.1"/>
    </source>
</evidence>
<accession>M2MF41</accession>
<gene>
    <name evidence="2" type="ORF">BAUCODRAFT_532588</name>
</gene>
<dbReference type="AlphaFoldDB" id="M2MF41"/>